<dbReference type="InterPro" id="IPR003591">
    <property type="entry name" value="Leu-rich_rpt_typical-subtyp"/>
</dbReference>
<dbReference type="Proteomes" id="UP000004095">
    <property type="component" value="Unassembled WGS sequence"/>
</dbReference>
<evidence type="ECO:0000256" key="2">
    <source>
        <dbReference type="ARBA" id="ARBA00022737"/>
    </source>
</evidence>
<dbReference type="PANTHER" id="PTHR15454">
    <property type="entry name" value="NISCHARIN RELATED"/>
    <property type="match status" value="1"/>
</dbReference>
<dbReference type="Gene3D" id="3.80.10.10">
    <property type="entry name" value="Ribonuclease Inhibitor"/>
    <property type="match status" value="3"/>
</dbReference>
<dbReference type="SMART" id="SM00369">
    <property type="entry name" value="LRR_TYP"/>
    <property type="match status" value="11"/>
</dbReference>
<reference evidence="4 5" key="1">
    <citation type="submission" date="2007-01" db="EMBL/GenBank/DDBJ databases">
        <authorList>
            <person name="Haygood M."/>
            <person name="Podell S."/>
            <person name="Anderson C."/>
            <person name="Hopkinson B."/>
            <person name="Roe K."/>
            <person name="Barbeau K."/>
            <person name="Gaasterland T."/>
            <person name="Ferriera S."/>
            <person name="Johnson J."/>
            <person name="Kravitz S."/>
            <person name="Beeson K."/>
            <person name="Sutton G."/>
            <person name="Rogers Y.-H."/>
            <person name="Friedman R."/>
            <person name="Frazier M."/>
            <person name="Venter J.C."/>
        </authorList>
    </citation>
    <scope>NUCLEOTIDE SEQUENCE [LARGE SCALE GENOMIC DNA]</scope>
    <source>
        <strain evidence="4 5">ATCC 23134</strain>
    </source>
</reference>
<dbReference type="Pfam" id="PF23598">
    <property type="entry name" value="LRR_14"/>
    <property type="match status" value="1"/>
</dbReference>
<dbReference type="PROSITE" id="PS51450">
    <property type="entry name" value="LRR"/>
    <property type="match status" value="9"/>
</dbReference>
<dbReference type="eggNOG" id="COG4886">
    <property type="taxonomic scope" value="Bacteria"/>
</dbReference>
<dbReference type="InterPro" id="IPR025875">
    <property type="entry name" value="Leu-rich_rpt_4"/>
</dbReference>
<keyword evidence="5" id="KW-1185">Reference proteome</keyword>
<evidence type="ECO:0000256" key="1">
    <source>
        <dbReference type="ARBA" id="ARBA00022614"/>
    </source>
</evidence>
<dbReference type="EMBL" id="AAWS01000067">
    <property type="protein sequence ID" value="EAY24529.1"/>
    <property type="molecule type" value="Genomic_DNA"/>
</dbReference>
<evidence type="ECO:0000259" key="3">
    <source>
        <dbReference type="Pfam" id="PF23598"/>
    </source>
</evidence>
<dbReference type="OrthoDB" id="1148122at2"/>
<evidence type="ECO:0000313" key="5">
    <source>
        <dbReference type="Proteomes" id="UP000004095"/>
    </source>
</evidence>
<comment type="caution">
    <text evidence="4">The sequence shown here is derived from an EMBL/GenBank/DDBJ whole genome shotgun (WGS) entry which is preliminary data.</text>
</comment>
<keyword evidence="2" id="KW-0677">Repeat</keyword>
<evidence type="ECO:0000313" key="4">
    <source>
        <dbReference type="EMBL" id="EAY24529.1"/>
    </source>
</evidence>
<protein>
    <submittedName>
        <fullName evidence="4">Possible surface protein, responsible for cell interaction contains cell adhesion domain and ChW-repeats</fullName>
    </submittedName>
</protein>
<sequence>MSELAQQLIEINLVTKDPELDLGCCGLDGTEESLFTRLAEADHLHTLILSDECTIYNELSGNFMISNTTNKGPSSRITHVPSQLPTSLQKLVLGKVTQGAQRWELKNTQAISQLKHLRVLHLYSCVLDDLSFLQDLPQLQELDLSELLMEKPPVIGKLDNLKSLTMHNCGLGNNNLAFLKTLKNLRHVDFSYNYLTDLSSFSSLSKLTSFYVANNHLPDLTSLKHFPQLEALQLQNNEIHELDGIEHLSNLRHLNLEGNLLDELDPLQHLPQLELLSVKDNLVEDLSPIAQLTQLRYLDVSDNGGLDIAPLKNLKSLETLDLYSGALDTEDILFLKDFKQLKRLNLDDNDLESLDLFKYMPQLQMLNLSNNEIENIDDLWGLTNLQWLNINNNQIENIDCLQLLDNLLFLMMSNNRIKEIESLKHLSKLRVLDIGGNHIKDVTPLVDLPELGVIRLNPKSLSYLPMAFVLACCQGEFVYDLQKEAELPAIQEIYPLMVSSDKSYQALAAQLMKSNQWTPDQIDMYYQTIEFYEGMSISTDDKVMELFYTKKI</sequence>
<keyword evidence="1" id="KW-0433">Leucine-rich repeat</keyword>
<proteinExistence type="predicted"/>
<dbReference type="AlphaFoldDB" id="A1ZYM6"/>
<dbReference type="Pfam" id="PF12799">
    <property type="entry name" value="LRR_4"/>
    <property type="match status" value="2"/>
</dbReference>
<accession>A1ZYM6</accession>
<dbReference type="InterPro" id="IPR001611">
    <property type="entry name" value="Leu-rich_rpt"/>
</dbReference>
<name>A1ZYM6_MICM2</name>
<dbReference type="InterPro" id="IPR032675">
    <property type="entry name" value="LRR_dom_sf"/>
</dbReference>
<dbReference type="RefSeq" id="WP_002704669.1">
    <property type="nucleotide sequence ID" value="NZ_AAWS01000067.1"/>
</dbReference>
<gene>
    <name evidence="4" type="ORF">M23134_06271</name>
</gene>
<dbReference type="SMART" id="SM00365">
    <property type="entry name" value="LRR_SD22"/>
    <property type="match status" value="10"/>
</dbReference>
<feature type="domain" description="Disease resistance R13L4/SHOC-2-like LRR" evidence="3">
    <location>
        <begin position="207"/>
        <end position="344"/>
    </location>
</feature>
<dbReference type="SUPFAM" id="SSF52058">
    <property type="entry name" value="L domain-like"/>
    <property type="match status" value="2"/>
</dbReference>
<dbReference type="InterPro" id="IPR055414">
    <property type="entry name" value="LRR_R13L4/SHOC2-like"/>
</dbReference>
<dbReference type="GO" id="GO:0005737">
    <property type="term" value="C:cytoplasm"/>
    <property type="evidence" value="ECO:0007669"/>
    <property type="project" value="TreeGrafter"/>
</dbReference>
<organism evidence="4 5">
    <name type="scientific">Microscilla marina ATCC 23134</name>
    <dbReference type="NCBI Taxonomy" id="313606"/>
    <lineage>
        <taxon>Bacteria</taxon>
        <taxon>Pseudomonadati</taxon>
        <taxon>Bacteroidota</taxon>
        <taxon>Cytophagia</taxon>
        <taxon>Cytophagales</taxon>
        <taxon>Microscillaceae</taxon>
        <taxon>Microscilla</taxon>
    </lineage>
</organism>